<evidence type="ECO:0000313" key="2">
    <source>
        <dbReference type="EMBL" id="VFK73493.1"/>
    </source>
</evidence>
<gene>
    <name evidence="1" type="ORF">BECKUNK1418G_GA0071005_12204</name>
    <name evidence="2" type="ORF">BECKUNK1418H_GA0071006_12101</name>
</gene>
<proteinExistence type="predicted"/>
<protein>
    <submittedName>
        <fullName evidence="2">Uncharacterized protein</fullName>
    </submittedName>
</protein>
<dbReference type="AlphaFoldDB" id="A0A451B5C7"/>
<accession>A0A451B5C7</accession>
<reference evidence="2" key="1">
    <citation type="submission" date="2019-02" db="EMBL/GenBank/DDBJ databases">
        <authorList>
            <person name="Gruber-Vodicka R. H."/>
            <person name="Seah K. B. B."/>
        </authorList>
    </citation>
    <scope>NUCLEOTIDE SEQUENCE</scope>
    <source>
        <strain evidence="2">BECK_BY19</strain>
        <strain evidence="1">BECK_BY8</strain>
    </source>
</reference>
<evidence type="ECO:0000313" key="1">
    <source>
        <dbReference type="EMBL" id="VFK68254.1"/>
    </source>
</evidence>
<name>A0A451B5C7_9GAMM</name>
<organism evidence="2">
    <name type="scientific">Candidatus Kentrum sp. UNK</name>
    <dbReference type="NCBI Taxonomy" id="2126344"/>
    <lineage>
        <taxon>Bacteria</taxon>
        <taxon>Pseudomonadati</taxon>
        <taxon>Pseudomonadota</taxon>
        <taxon>Gammaproteobacteria</taxon>
        <taxon>Candidatus Kentrum</taxon>
    </lineage>
</organism>
<dbReference type="EMBL" id="CAADGD010000210">
    <property type="protein sequence ID" value="VFK73493.1"/>
    <property type="molecule type" value="Genomic_DNA"/>
</dbReference>
<sequence length="251" mass="27764">MFVVYIRQATDMRLSELIDSAVDDPGVRLMVVADEVQREQLLPLRDSIGRGDGKIRLITIGHCKTPEPARIPALPIRSMDCGAASRVVKGWYSAMPPEHVDFVVRFADGYVRPARLAAYVIATDTSINVRELLDRDKIRGFLDSMFGGGDRRALHVVAVLGSVGWSEDEDIEGKAVANHLGLDWNDVRAEVEGRPSSARISPMTKHSWRASLALMVIGMMSQAHSFPNTCRGFAVVLYQPTGSNLPQRPRR</sequence>
<dbReference type="EMBL" id="CAADFZ010000220">
    <property type="protein sequence ID" value="VFK68254.1"/>
    <property type="molecule type" value="Genomic_DNA"/>
</dbReference>